<feature type="region of interest" description="Disordered" evidence="1">
    <location>
        <begin position="69"/>
        <end position="88"/>
    </location>
</feature>
<proteinExistence type="predicted"/>
<evidence type="ECO:0000313" key="2">
    <source>
        <dbReference type="EMBL" id="KAJ7778104.1"/>
    </source>
</evidence>
<gene>
    <name evidence="2" type="ORF">B0H16DRAFT_1711638</name>
</gene>
<sequence>MNIPNAPSDTLKLAPNVLVSPQLLKVDDAKAPPKRIRNPGFGGFCAKEMKFQIELQEVLEFHAKLSTVGRDSEPMAAAQEAASVPNDS</sequence>
<dbReference type="Proteomes" id="UP001215598">
    <property type="component" value="Unassembled WGS sequence"/>
</dbReference>
<name>A0AAD7K444_9AGAR</name>
<comment type="caution">
    <text evidence="2">The sequence shown here is derived from an EMBL/GenBank/DDBJ whole genome shotgun (WGS) entry which is preliminary data.</text>
</comment>
<dbReference type="EMBL" id="JARKIB010000007">
    <property type="protein sequence ID" value="KAJ7778104.1"/>
    <property type="molecule type" value="Genomic_DNA"/>
</dbReference>
<evidence type="ECO:0000313" key="3">
    <source>
        <dbReference type="Proteomes" id="UP001215598"/>
    </source>
</evidence>
<reference evidence="2" key="1">
    <citation type="submission" date="2023-03" db="EMBL/GenBank/DDBJ databases">
        <title>Massive genome expansion in bonnet fungi (Mycena s.s.) driven by repeated elements and novel gene families across ecological guilds.</title>
        <authorList>
            <consortium name="Lawrence Berkeley National Laboratory"/>
            <person name="Harder C.B."/>
            <person name="Miyauchi S."/>
            <person name="Viragh M."/>
            <person name="Kuo A."/>
            <person name="Thoen E."/>
            <person name="Andreopoulos B."/>
            <person name="Lu D."/>
            <person name="Skrede I."/>
            <person name="Drula E."/>
            <person name="Henrissat B."/>
            <person name="Morin E."/>
            <person name="Kohler A."/>
            <person name="Barry K."/>
            <person name="LaButti K."/>
            <person name="Morin E."/>
            <person name="Salamov A."/>
            <person name="Lipzen A."/>
            <person name="Mereny Z."/>
            <person name="Hegedus B."/>
            <person name="Baldrian P."/>
            <person name="Stursova M."/>
            <person name="Weitz H."/>
            <person name="Taylor A."/>
            <person name="Grigoriev I.V."/>
            <person name="Nagy L.G."/>
            <person name="Martin F."/>
            <person name="Kauserud H."/>
        </authorList>
    </citation>
    <scope>NUCLEOTIDE SEQUENCE</scope>
    <source>
        <strain evidence="2">CBHHK182m</strain>
    </source>
</reference>
<accession>A0AAD7K444</accession>
<protein>
    <submittedName>
        <fullName evidence="2">Uncharacterized protein</fullName>
    </submittedName>
</protein>
<keyword evidence="3" id="KW-1185">Reference proteome</keyword>
<dbReference type="AlphaFoldDB" id="A0AAD7K444"/>
<evidence type="ECO:0000256" key="1">
    <source>
        <dbReference type="SAM" id="MobiDB-lite"/>
    </source>
</evidence>
<organism evidence="2 3">
    <name type="scientific">Mycena metata</name>
    <dbReference type="NCBI Taxonomy" id="1033252"/>
    <lineage>
        <taxon>Eukaryota</taxon>
        <taxon>Fungi</taxon>
        <taxon>Dikarya</taxon>
        <taxon>Basidiomycota</taxon>
        <taxon>Agaricomycotina</taxon>
        <taxon>Agaricomycetes</taxon>
        <taxon>Agaricomycetidae</taxon>
        <taxon>Agaricales</taxon>
        <taxon>Marasmiineae</taxon>
        <taxon>Mycenaceae</taxon>
        <taxon>Mycena</taxon>
    </lineage>
</organism>